<feature type="transmembrane region" description="Helical" evidence="1">
    <location>
        <begin position="33"/>
        <end position="55"/>
    </location>
</feature>
<keyword evidence="3" id="KW-0378">Hydrolase</keyword>
<sequence length="315" mass="34130">MTARWLRLLLLAQVSLLMLLGGALVWSGHPWAGLLLAVLGLPLGHGLFTGLHMALQAAWSVRHGVPACRGWPRWRAWLSEWWLSLRAFAWQQPWREQACPDQPFVRQGARNRTGVVLVHGHFCNRAFWTPLMRSLDAQGTPFAAVNLEPLPGDISAYGAIIESAVERLRAGTGCAPVLLAHSMGGLAARAWLAAAPANAGRVAGLITIGTPHAGAWIARFATSINASQMRPGSPWLRALQAREAGFAQPPRWCIASDCDQLVYPEDAAWLAGAERVHVRGAGHIALAFHPVTRQCLQRFLDHADACSGRADGMVA</sequence>
<evidence type="ECO:0000259" key="2">
    <source>
        <dbReference type="Pfam" id="PF07819"/>
    </source>
</evidence>
<protein>
    <submittedName>
        <fullName evidence="3">Alpha/beta hydrolase family protein</fullName>
    </submittedName>
</protein>
<dbReference type="GO" id="GO:0016788">
    <property type="term" value="F:hydrolase activity, acting on ester bonds"/>
    <property type="evidence" value="ECO:0007669"/>
    <property type="project" value="InterPro"/>
</dbReference>
<dbReference type="Pfam" id="PF07819">
    <property type="entry name" value="PGAP1"/>
    <property type="match status" value="1"/>
</dbReference>
<accession>A0A1J5RXP2</accession>
<proteinExistence type="predicted"/>
<evidence type="ECO:0000313" key="3">
    <source>
        <dbReference type="EMBL" id="OIQ94243.1"/>
    </source>
</evidence>
<comment type="caution">
    <text evidence="3">The sequence shown here is derived from an EMBL/GenBank/DDBJ whole genome shotgun (WGS) entry which is preliminary data.</text>
</comment>
<organism evidence="3">
    <name type="scientific">mine drainage metagenome</name>
    <dbReference type="NCBI Taxonomy" id="410659"/>
    <lineage>
        <taxon>unclassified sequences</taxon>
        <taxon>metagenomes</taxon>
        <taxon>ecological metagenomes</taxon>
    </lineage>
</organism>
<dbReference type="EMBL" id="MLJW01000190">
    <property type="protein sequence ID" value="OIQ94243.1"/>
    <property type="molecule type" value="Genomic_DNA"/>
</dbReference>
<name>A0A1J5RXP2_9ZZZZ</name>
<evidence type="ECO:0000256" key="1">
    <source>
        <dbReference type="SAM" id="Phobius"/>
    </source>
</evidence>
<dbReference type="InterPro" id="IPR012908">
    <property type="entry name" value="PGAP1-ab_dom-like"/>
</dbReference>
<dbReference type="PANTHER" id="PTHR37946:SF1">
    <property type="entry name" value="SLL1969 PROTEIN"/>
    <property type="match status" value="1"/>
</dbReference>
<reference evidence="3" key="1">
    <citation type="submission" date="2016-10" db="EMBL/GenBank/DDBJ databases">
        <title>Sequence of Gallionella enrichment culture.</title>
        <authorList>
            <person name="Poehlein A."/>
            <person name="Muehling M."/>
            <person name="Daniel R."/>
        </authorList>
    </citation>
    <scope>NUCLEOTIDE SEQUENCE</scope>
</reference>
<keyword evidence="1" id="KW-0812">Transmembrane</keyword>
<gene>
    <name evidence="3" type="ORF">GALL_237690</name>
</gene>
<dbReference type="Gene3D" id="3.40.50.1820">
    <property type="entry name" value="alpha/beta hydrolase"/>
    <property type="match status" value="1"/>
</dbReference>
<dbReference type="SUPFAM" id="SSF53474">
    <property type="entry name" value="alpha/beta-Hydrolases"/>
    <property type="match status" value="1"/>
</dbReference>
<dbReference type="AlphaFoldDB" id="A0A1J5RXP2"/>
<dbReference type="InterPro" id="IPR029058">
    <property type="entry name" value="AB_hydrolase_fold"/>
</dbReference>
<feature type="domain" description="GPI inositol-deacylase PGAP1-like alpha/beta" evidence="2">
    <location>
        <begin position="177"/>
        <end position="217"/>
    </location>
</feature>
<keyword evidence="1" id="KW-1133">Transmembrane helix</keyword>
<dbReference type="PANTHER" id="PTHR37946">
    <property type="entry name" value="SLL1969 PROTEIN"/>
    <property type="match status" value="1"/>
</dbReference>
<keyword evidence="1" id="KW-0472">Membrane</keyword>